<accession>A0A9N8W2K8</accession>
<keyword evidence="2" id="KW-1185">Reference proteome</keyword>
<dbReference type="OrthoDB" id="433124at2759"/>
<dbReference type="InterPro" id="IPR051710">
    <property type="entry name" value="Phosphatase_SH3-domain"/>
</dbReference>
<proteinExistence type="predicted"/>
<dbReference type="AlphaFoldDB" id="A0A9N8W2K8"/>
<dbReference type="SUPFAM" id="SSF53254">
    <property type="entry name" value="Phosphoglycerate mutase-like"/>
    <property type="match status" value="1"/>
</dbReference>
<protein>
    <submittedName>
        <fullName evidence="1">16096_t:CDS:1</fullName>
    </submittedName>
</protein>
<dbReference type="SMART" id="SM00855">
    <property type="entry name" value="PGAM"/>
    <property type="match status" value="1"/>
</dbReference>
<gene>
    <name evidence="1" type="ORF">AMORRO_LOCUS1806</name>
</gene>
<comment type="caution">
    <text evidence="1">The sequence shown here is derived from an EMBL/GenBank/DDBJ whole genome shotgun (WGS) entry which is preliminary data.</text>
</comment>
<sequence>MPLTLFLVRHGERMDHVESSFLYTTPTPYDPPLTPRGKRQAEKTGAYIYDIRLETIDKDRDHQRNAEYVIYVSPFLRTVETAVGIAEGISTSQSNLPASAIKLRIESALAEWHTAAYYAQAVPNSIITTRVEELHRLTASGQPFFEVDWTYKPVFDQLPDYPEGIYEVSKRCADALQGIAAPYIESLQQDSSKDIVLIIVTHGWCFNVIQEACSKESTWTEAGFCAISRARWIPKGTQEEQRVPSIKIDLPDEDIKKADVNDNNPLGKWIVDITSSVEHLKGILGS</sequence>
<reference evidence="1" key="1">
    <citation type="submission" date="2021-06" db="EMBL/GenBank/DDBJ databases">
        <authorList>
            <person name="Kallberg Y."/>
            <person name="Tangrot J."/>
            <person name="Rosling A."/>
        </authorList>
    </citation>
    <scope>NUCLEOTIDE SEQUENCE</scope>
    <source>
        <strain evidence="1">CL551</strain>
    </source>
</reference>
<dbReference type="CDD" id="cd07067">
    <property type="entry name" value="HP_PGM_like"/>
    <property type="match status" value="1"/>
</dbReference>
<dbReference type="Pfam" id="PF00300">
    <property type="entry name" value="His_Phos_1"/>
    <property type="match status" value="1"/>
</dbReference>
<name>A0A9N8W2K8_9GLOM</name>
<dbReference type="PANTHER" id="PTHR16469:SF27">
    <property type="entry name" value="UBIQUITIN-ASSOCIATED AND SH3 DOMAIN-CONTAINING BA-RELATED"/>
    <property type="match status" value="1"/>
</dbReference>
<evidence type="ECO:0000313" key="1">
    <source>
        <dbReference type="EMBL" id="CAG8469904.1"/>
    </source>
</evidence>
<dbReference type="PANTHER" id="PTHR16469">
    <property type="entry name" value="UBIQUITIN-ASSOCIATED AND SH3 DOMAIN-CONTAINING BA-RELATED"/>
    <property type="match status" value="1"/>
</dbReference>
<dbReference type="Proteomes" id="UP000789342">
    <property type="component" value="Unassembled WGS sequence"/>
</dbReference>
<organism evidence="1 2">
    <name type="scientific">Acaulospora morrowiae</name>
    <dbReference type="NCBI Taxonomy" id="94023"/>
    <lineage>
        <taxon>Eukaryota</taxon>
        <taxon>Fungi</taxon>
        <taxon>Fungi incertae sedis</taxon>
        <taxon>Mucoromycota</taxon>
        <taxon>Glomeromycotina</taxon>
        <taxon>Glomeromycetes</taxon>
        <taxon>Diversisporales</taxon>
        <taxon>Acaulosporaceae</taxon>
        <taxon>Acaulospora</taxon>
    </lineage>
</organism>
<dbReference type="InterPro" id="IPR029033">
    <property type="entry name" value="His_PPase_superfam"/>
</dbReference>
<dbReference type="Gene3D" id="3.40.50.1240">
    <property type="entry name" value="Phosphoglycerate mutase-like"/>
    <property type="match status" value="1"/>
</dbReference>
<dbReference type="EMBL" id="CAJVPV010000697">
    <property type="protein sequence ID" value="CAG8469904.1"/>
    <property type="molecule type" value="Genomic_DNA"/>
</dbReference>
<evidence type="ECO:0000313" key="2">
    <source>
        <dbReference type="Proteomes" id="UP000789342"/>
    </source>
</evidence>
<dbReference type="InterPro" id="IPR013078">
    <property type="entry name" value="His_Pase_superF_clade-1"/>
</dbReference>